<protein>
    <submittedName>
        <fullName evidence="3">Uncharacterized protein HemX</fullName>
    </submittedName>
</protein>
<accession>A0A840C225</accession>
<dbReference type="Proteomes" id="UP000577362">
    <property type="component" value="Unassembled WGS sequence"/>
</dbReference>
<evidence type="ECO:0000256" key="1">
    <source>
        <dbReference type="SAM" id="MobiDB-lite"/>
    </source>
</evidence>
<dbReference type="RefSeq" id="WP_019400775.1">
    <property type="nucleotide sequence ID" value="NZ_JACIEN010000002.1"/>
</dbReference>
<gene>
    <name evidence="3" type="ORF">GGR16_002578</name>
</gene>
<evidence type="ECO:0000313" key="4">
    <source>
        <dbReference type="Proteomes" id="UP000577362"/>
    </source>
</evidence>
<feature type="region of interest" description="Disordered" evidence="1">
    <location>
        <begin position="65"/>
        <end position="96"/>
    </location>
</feature>
<organism evidence="3 4">
    <name type="scientific">Chelatococcus caeni</name>
    <dbReference type="NCBI Taxonomy" id="1348468"/>
    <lineage>
        <taxon>Bacteria</taxon>
        <taxon>Pseudomonadati</taxon>
        <taxon>Pseudomonadota</taxon>
        <taxon>Alphaproteobacteria</taxon>
        <taxon>Hyphomicrobiales</taxon>
        <taxon>Chelatococcaceae</taxon>
        <taxon>Chelatococcus</taxon>
    </lineage>
</organism>
<dbReference type="AlphaFoldDB" id="A0A840C225"/>
<keyword evidence="2" id="KW-1133">Transmembrane helix</keyword>
<sequence length="96" mass="10087">MRKLTVPLTLLMAVLPTAAFAYVGPGAGLGLLGALWALVAAIGTALVFVLAWPIRNMLRRRRADRAAASREPTVDAPHAGAPQTGPGFGNEVSQRR</sequence>
<proteinExistence type="predicted"/>
<keyword evidence="4" id="KW-1185">Reference proteome</keyword>
<comment type="caution">
    <text evidence="3">The sequence shown here is derived from an EMBL/GenBank/DDBJ whole genome shotgun (WGS) entry which is preliminary data.</text>
</comment>
<keyword evidence="2" id="KW-0472">Membrane</keyword>
<reference evidence="3 4" key="1">
    <citation type="submission" date="2020-08" db="EMBL/GenBank/DDBJ databases">
        <title>Genomic Encyclopedia of Type Strains, Phase IV (KMG-IV): sequencing the most valuable type-strain genomes for metagenomic binning, comparative biology and taxonomic classification.</title>
        <authorList>
            <person name="Goeker M."/>
        </authorList>
    </citation>
    <scope>NUCLEOTIDE SEQUENCE [LARGE SCALE GENOMIC DNA]</scope>
    <source>
        <strain evidence="3 4">DSM 103737</strain>
    </source>
</reference>
<name>A0A840C225_9HYPH</name>
<dbReference type="EMBL" id="JACIEN010000002">
    <property type="protein sequence ID" value="MBB4017549.1"/>
    <property type="molecule type" value="Genomic_DNA"/>
</dbReference>
<evidence type="ECO:0000313" key="3">
    <source>
        <dbReference type="EMBL" id="MBB4017549.1"/>
    </source>
</evidence>
<feature type="transmembrane region" description="Helical" evidence="2">
    <location>
        <begin position="31"/>
        <end position="52"/>
    </location>
</feature>
<evidence type="ECO:0000256" key="2">
    <source>
        <dbReference type="SAM" id="Phobius"/>
    </source>
</evidence>
<keyword evidence="2" id="KW-0812">Transmembrane</keyword>